<dbReference type="RefSeq" id="WP_220300548.1">
    <property type="nucleotide sequence ID" value="NZ_JAEUAW010000005.1"/>
</dbReference>
<dbReference type="EMBL" id="JAEUAW010000005">
    <property type="protein sequence ID" value="MBW9093843.1"/>
    <property type="molecule type" value="Genomic_DNA"/>
</dbReference>
<sequence>MPSPLLLALRSACADALALLLPVSCAGCDEPDVALCERCVLALAPAPRRQLVDAPGGALAVWSGLAFDGVAARVLRAIKQDGRTGLARALAPALGAALESAVRGHAEPAGVILVAMPTSRAAYRRRGFRVPELLVRRTGRRAARLLRHVRRTGDQRGLDRDARRRNVEGSLVATGDLSGRRVVLVDDVVTTGASLAEAARALRSAGAEVVGAATVAATPRRLARFSEHRPDTFQTHR</sequence>
<accession>A0ABS7HLX3</accession>
<feature type="domain" description="Phosphoribosyltransferase" evidence="3">
    <location>
        <begin position="170"/>
        <end position="222"/>
    </location>
</feature>
<evidence type="ECO:0000313" key="4">
    <source>
        <dbReference type="EMBL" id="MBW9093843.1"/>
    </source>
</evidence>
<evidence type="ECO:0000259" key="3">
    <source>
        <dbReference type="Pfam" id="PF00156"/>
    </source>
</evidence>
<dbReference type="Gene3D" id="3.40.50.2020">
    <property type="match status" value="1"/>
</dbReference>
<comment type="caution">
    <text evidence="4">The sequence shown here is derived from an EMBL/GenBank/DDBJ whole genome shotgun (WGS) entry which is preliminary data.</text>
</comment>
<dbReference type="Proteomes" id="UP001196843">
    <property type="component" value="Unassembled WGS sequence"/>
</dbReference>
<name>A0ABS7HLX3_9MICO</name>
<dbReference type="PANTHER" id="PTHR47505">
    <property type="entry name" value="DNA UTILIZATION PROTEIN YHGH"/>
    <property type="match status" value="1"/>
</dbReference>
<proteinExistence type="inferred from homology"/>
<dbReference type="SUPFAM" id="SSF53271">
    <property type="entry name" value="PRTase-like"/>
    <property type="match status" value="1"/>
</dbReference>
<evidence type="ECO:0000313" key="5">
    <source>
        <dbReference type="Proteomes" id="UP001196843"/>
    </source>
</evidence>
<feature type="signal peptide" evidence="2">
    <location>
        <begin position="1"/>
        <end position="26"/>
    </location>
</feature>
<evidence type="ECO:0000256" key="1">
    <source>
        <dbReference type="ARBA" id="ARBA00008007"/>
    </source>
</evidence>
<keyword evidence="2" id="KW-0732">Signal</keyword>
<dbReference type="Pfam" id="PF00156">
    <property type="entry name" value="Pribosyltran"/>
    <property type="match status" value="1"/>
</dbReference>
<dbReference type="InterPro" id="IPR000836">
    <property type="entry name" value="PRTase_dom"/>
</dbReference>
<comment type="similarity">
    <text evidence="1">Belongs to the ComF/GntX family.</text>
</comment>
<evidence type="ECO:0000256" key="2">
    <source>
        <dbReference type="SAM" id="SignalP"/>
    </source>
</evidence>
<feature type="chain" id="PRO_5045562004" evidence="2">
    <location>
        <begin position="27"/>
        <end position="237"/>
    </location>
</feature>
<organism evidence="4 5">
    <name type="scientific">Microbacterium jejuense</name>
    <dbReference type="NCBI Taxonomy" id="1263637"/>
    <lineage>
        <taxon>Bacteria</taxon>
        <taxon>Bacillati</taxon>
        <taxon>Actinomycetota</taxon>
        <taxon>Actinomycetes</taxon>
        <taxon>Micrococcales</taxon>
        <taxon>Microbacteriaceae</taxon>
        <taxon>Microbacterium</taxon>
    </lineage>
</organism>
<dbReference type="PANTHER" id="PTHR47505:SF1">
    <property type="entry name" value="DNA UTILIZATION PROTEIN YHGH"/>
    <property type="match status" value="1"/>
</dbReference>
<protein>
    <submittedName>
        <fullName evidence="4">ComF family protein</fullName>
    </submittedName>
</protein>
<dbReference type="InterPro" id="IPR029057">
    <property type="entry name" value="PRTase-like"/>
</dbReference>
<gene>
    <name evidence="4" type="ORF">JNB62_09130</name>
</gene>
<dbReference type="InterPro" id="IPR051910">
    <property type="entry name" value="ComF/GntX_DNA_util-trans"/>
</dbReference>
<keyword evidence="5" id="KW-1185">Reference proteome</keyword>
<reference evidence="4 5" key="1">
    <citation type="journal article" date="2021" name="MBio">
        <title>Poor Competitiveness of Bradyrhizobium in Pigeon Pea Root Colonization in Indian Soils.</title>
        <authorList>
            <person name="Chalasani D."/>
            <person name="Basu A."/>
            <person name="Pullabhotla S.V.S.R.N."/>
            <person name="Jorrin B."/>
            <person name="Neal A.L."/>
            <person name="Poole P.S."/>
            <person name="Podile A.R."/>
            <person name="Tkacz A."/>
        </authorList>
    </citation>
    <scope>NUCLEOTIDE SEQUENCE [LARGE SCALE GENOMIC DNA]</scope>
    <source>
        <strain evidence="4 5">HU14</strain>
    </source>
</reference>